<keyword evidence="4 5" id="KW-0472">Membrane</keyword>
<organism evidence="7 8">
    <name type="scientific">Blastomonas fulva</name>
    <dbReference type="NCBI Taxonomy" id="1550728"/>
    <lineage>
        <taxon>Bacteria</taxon>
        <taxon>Pseudomonadati</taxon>
        <taxon>Pseudomonadota</taxon>
        <taxon>Alphaproteobacteria</taxon>
        <taxon>Sphingomonadales</taxon>
        <taxon>Sphingomonadaceae</taxon>
        <taxon>Blastomonas</taxon>
    </lineage>
</organism>
<dbReference type="Pfam" id="PF04357">
    <property type="entry name" value="TamB"/>
    <property type="match status" value="1"/>
</dbReference>
<evidence type="ECO:0000313" key="7">
    <source>
        <dbReference type="EMBL" id="ASR50080.1"/>
    </source>
</evidence>
<dbReference type="EMBL" id="CP020083">
    <property type="protein sequence ID" value="ASR50080.1"/>
    <property type="molecule type" value="Genomic_DNA"/>
</dbReference>
<dbReference type="InterPro" id="IPR007452">
    <property type="entry name" value="TamB_C"/>
</dbReference>
<evidence type="ECO:0000256" key="5">
    <source>
        <dbReference type="SAM" id="Phobius"/>
    </source>
</evidence>
<keyword evidence="2 5" id="KW-0812">Transmembrane</keyword>
<feature type="transmembrane region" description="Helical" evidence="5">
    <location>
        <begin position="26"/>
        <end position="45"/>
    </location>
</feature>
<evidence type="ECO:0000256" key="3">
    <source>
        <dbReference type="ARBA" id="ARBA00022989"/>
    </source>
</evidence>
<feature type="domain" description="Translocation and assembly module TamB C-terminal" evidence="6">
    <location>
        <begin position="1052"/>
        <end position="1399"/>
    </location>
</feature>
<evidence type="ECO:0000313" key="8">
    <source>
        <dbReference type="Proteomes" id="UP000258016"/>
    </source>
</evidence>
<dbReference type="Proteomes" id="UP000258016">
    <property type="component" value="Chromosome"/>
</dbReference>
<name>A0ABM6M2L2_9SPHN</name>
<protein>
    <recommendedName>
        <fullName evidence="6">Translocation and assembly module TamB C-terminal domain-containing protein</fullName>
    </recommendedName>
</protein>
<evidence type="ECO:0000256" key="4">
    <source>
        <dbReference type="ARBA" id="ARBA00023136"/>
    </source>
</evidence>
<dbReference type="RefSeq" id="WP_117351088.1">
    <property type="nucleotide sequence ID" value="NZ_CP020083.1"/>
</dbReference>
<evidence type="ECO:0000256" key="1">
    <source>
        <dbReference type="ARBA" id="ARBA00004167"/>
    </source>
</evidence>
<evidence type="ECO:0000259" key="6">
    <source>
        <dbReference type="Pfam" id="PF04357"/>
    </source>
</evidence>
<reference evidence="7 8" key="1">
    <citation type="submission" date="2017-03" db="EMBL/GenBank/DDBJ databases">
        <title>Complete genome sequence of Blastomonas fulva degrading microcsystin LR.</title>
        <authorList>
            <person name="Lee H.-g."/>
            <person name="Jin L."/>
            <person name="oh H.-M."/>
        </authorList>
    </citation>
    <scope>NUCLEOTIDE SEQUENCE [LARGE SCALE GENOMIC DNA]</scope>
    <source>
        <strain evidence="7 8">T2</strain>
    </source>
</reference>
<accession>A0ABM6M2L2</accession>
<proteinExistence type="predicted"/>
<dbReference type="PANTHER" id="PTHR36985:SF1">
    <property type="entry name" value="TRANSLOCATION AND ASSEMBLY MODULE SUBUNIT TAMB"/>
    <property type="match status" value="1"/>
</dbReference>
<keyword evidence="8" id="KW-1185">Reference proteome</keyword>
<dbReference type="GeneID" id="303483987"/>
<evidence type="ECO:0000256" key="2">
    <source>
        <dbReference type="ARBA" id="ARBA00022692"/>
    </source>
</evidence>
<dbReference type="PANTHER" id="PTHR36985">
    <property type="entry name" value="TRANSLOCATION AND ASSEMBLY MODULE SUBUNIT TAMB"/>
    <property type="match status" value="1"/>
</dbReference>
<gene>
    <name evidence="7" type="ORF">B5J99_00175</name>
</gene>
<sequence>MAEEPITPPDAVDAPTPRRPVRWVRGLLLTVLGLAVAIGALVLALDTGPGRRFIAEQLAGYQLKSGLKLRVARIDGSIYGKAVLRGVEVYDTKRVFLTASTVDLDWRPLRFLANRLDIRDLVIRRGELRSLPVLNPGDPDDPLLPAFDIRIDRLRADGFVIRQGIAGARRVGNIAGKVDIRSGRVLVDARAALTDGTDRLAVTLDAMPDQNRLMIDADVTAPANGAIAAIAGMNQDLTASIKGRGDWDFWQGKLAVTLGPGELAAIDINQREGNVRMTGYVRPAPLIGTQMARALGPAVGLSANGTLDARVLSGTLALAAQAGTLNAEGAIDLGENRFDGLELVALLTRPQLLAPGLEARNLRGAITLDGAFTDLAAPYRLTADRLALAGLSADTVRAEGTLTRTGSDFTIPVKVSATRVVTGNAYGDRLASGLAGEGVVRMREGQLSSDPIRLASRAFTALVQLSGSAQRGRYLAVADVRLPAFGVENVGDADIDANVRLAFGGGAGWDMLGDVRVLMRRVVNETVVTLIGPAPRFAAKFSYGAGQPLVLRDASLAAEKLALQGGGRVESDGRIVLRASGRHRDYGPLDVSADSIRGDTRAVLTLDEPLPALGVRELRLALGTVPDGFSVDVTGQSTLGPLEGATRIYAREAGRTLIEIERFTVSQALFAGDIFATRAGIEGALTVSGGGITGNVTLDPRAQGQGVKALLDLANARFDGDVPITINRGSVEIDALIAEGRNTVTGSIRAQGIGRGPLFIGRLAANANLVNGEGKVTASMTGKRGSNFDLQTSVQVARDALVIAGNGQYGNRRLRLMRPARLSKLDDGGWRLAPAVLRVGRGRIGAQGRIGGGLTDVTAQFNTVPMALFDVAVRELGFGGNASGTLNYRQAEGGVPTGKASLKLDNITRTGLIANSRPVDISANLALTADALAMRAVIAEQDKTVGRAQARISGLPAGFDLFGRLQRGTLAGQLRFNGPADSLWRLLGIEAFDVTGQVGVAADLSGSLLDPRINGVLATRTARLESGVAGTVITDIASRGQFNGSRLTFSSFSGKAGPNGTISGSGYVDYGGLFASPSQGVAVEMRANAKNAQLVNRDDFGATVTGPLTISSSGTSGTLGGDVVLNRGRFRLGQFNAAQALPVINVREINRRADEAPRRQRPAIWRYDVKARATNQFTVTGLGLNSEWGANVTLTGTIDAPRITGQADLVRGEYEFAGREFDLVRGRINFRGETPPNPSLDIAASANLTDLNATINVRGTGLAPEISFTSTPALPEDELLARLLFGSSITDISAPEAVQLAAALASLRGGGGLDPINALRGAIGLDRLRIVEGNQTLGQGTSIAAGKYITRNTYVEIVTDGRGYSATQVEFQITRWLSLLSSISTIGRQSANVRISKDY</sequence>
<keyword evidence="3 5" id="KW-1133">Transmembrane helix</keyword>
<comment type="subcellular location">
    <subcellularLocation>
        <location evidence="1">Membrane</location>
        <topology evidence="1">Single-pass membrane protein</topology>
    </subcellularLocation>
</comment>